<dbReference type="OrthoDB" id="6423347at2759"/>
<dbReference type="Proteomes" id="UP000886998">
    <property type="component" value="Unassembled WGS sequence"/>
</dbReference>
<evidence type="ECO:0000313" key="3">
    <source>
        <dbReference type="EMBL" id="GFY53041.1"/>
    </source>
</evidence>
<dbReference type="AlphaFoldDB" id="A0A8X7C198"/>
<keyword evidence="2" id="KW-1133">Transmembrane helix</keyword>
<feature type="region of interest" description="Disordered" evidence="1">
    <location>
        <begin position="550"/>
        <end position="570"/>
    </location>
</feature>
<accession>A0A8X7C198</accession>
<evidence type="ECO:0008006" key="5">
    <source>
        <dbReference type="Google" id="ProtNLM"/>
    </source>
</evidence>
<dbReference type="GO" id="GO:0003676">
    <property type="term" value="F:nucleic acid binding"/>
    <property type="evidence" value="ECO:0007669"/>
    <property type="project" value="InterPro"/>
</dbReference>
<dbReference type="InterPro" id="IPR035979">
    <property type="entry name" value="RBD_domain_sf"/>
</dbReference>
<keyword evidence="2" id="KW-0472">Membrane</keyword>
<comment type="caution">
    <text evidence="3">The sequence shown here is derived from an EMBL/GenBank/DDBJ whole genome shotgun (WGS) entry which is preliminary data.</text>
</comment>
<proteinExistence type="predicted"/>
<dbReference type="EMBL" id="BMAV01009035">
    <property type="protein sequence ID" value="GFY53041.1"/>
    <property type="molecule type" value="Genomic_DNA"/>
</dbReference>
<evidence type="ECO:0000256" key="2">
    <source>
        <dbReference type="SAM" id="Phobius"/>
    </source>
</evidence>
<dbReference type="SUPFAM" id="SSF54928">
    <property type="entry name" value="RNA-binding domain, RBD"/>
    <property type="match status" value="1"/>
</dbReference>
<name>A0A8X7C198_9ARAC</name>
<organism evidence="3 4">
    <name type="scientific">Trichonephila inaurata madagascariensis</name>
    <dbReference type="NCBI Taxonomy" id="2747483"/>
    <lineage>
        <taxon>Eukaryota</taxon>
        <taxon>Metazoa</taxon>
        <taxon>Ecdysozoa</taxon>
        <taxon>Arthropoda</taxon>
        <taxon>Chelicerata</taxon>
        <taxon>Arachnida</taxon>
        <taxon>Araneae</taxon>
        <taxon>Araneomorphae</taxon>
        <taxon>Entelegynae</taxon>
        <taxon>Araneoidea</taxon>
        <taxon>Nephilidae</taxon>
        <taxon>Trichonephila</taxon>
        <taxon>Trichonephila inaurata</taxon>
    </lineage>
</organism>
<reference evidence="3" key="1">
    <citation type="submission" date="2020-08" db="EMBL/GenBank/DDBJ databases">
        <title>Multicomponent nature underlies the extraordinary mechanical properties of spider dragline silk.</title>
        <authorList>
            <person name="Kono N."/>
            <person name="Nakamura H."/>
            <person name="Mori M."/>
            <person name="Yoshida Y."/>
            <person name="Ohtoshi R."/>
            <person name="Malay A.D."/>
            <person name="Moran D.A.P."/>
            <person name="Tomita M."/>
            <person name="Numata K."/>
            <person name="Arakawa K."/>
        </authorList>
    </citation>
    <scope>NUCLEOTIDE SEQUENCE</scope>
</reference>
<keyword evidence="2" id="KW-0812">Transmembrane</keyword>
<protein>
    <recommendedName>
        <fullName evidence="5">RRM domain-containing protein</fullName>
    </recommendedName>
</protein>
<gene>
    <name evidence="3" type="primary">NCL1_51743</name>
    <name evidence="3" type="ORF">TNIN_422571</name>
</gene>
<keyword evidence="4" id="KW-1185">Reference proteome</keyword>
<evidence type="ECO:0000256" key="1">
    <source>
        <dbReference type="SAM" id="MobiDB-lite"/>
    </source>
</evidence>
<evidence type="ECO:0000313" key="4">
    <source>
        <dbReference type="Proteomes" id="UP000886998"/>
    </source>
</evidence>
<feature type="transmembrane region" description="Helical" evidence="2">
    <location>
        <begin position="42"/>
        <end position="59"/>
    </location>
</feature>
<sequence length="660" mass="73160">MSSKMKEHRIPIYDNEKESEIDVWDVLCDLQNPRYLKKRKKLAVFKNCLLFLISFVIGMNKDLTRCHEPSGLVQYLREKFSPFGTILSIFVSEDKDGYAYPEAVIKFAYLSEAFAAELAYDQCAVAMERLSVTTHHNILLSQCDLRARLREAHSRQSQEFNSNLASESHVPFNESNLSGSTVVSSDSAKINDSINNDIQGADENSSFVKNEAEFPSDSAEIADALKNTCESNFVNCLESIVGCSETSKRASDDSAPFTESESYSIDKSAFNVSSISSKSCTNKALTSRILGWITDLPNDNFSAQMDITSNENNYTSENSFGNNQSNQKDNNLLLSTVISDVTSNTSSYATCKNVTSSFASDPSSGDANHINDETLQLDKTSSRESICDEEKSDTNIEHGSTVLITECTPKKKIENFPGTSLKRKPLSDFTQKLSLKSRKRNYSQSSSYLDCETTVKLPSISENMSCSVLLDSLPELNEFAKNYTPKKSPVVFLEKLSSSEIEEARTKTAYKIPTNTKNVSSLSQYELKNMPDSSDRISSGSMSVKSLPIRRSSRLVSHGSEKLSSSLNESPLKNDAAEKASINFCDKKNVSNGIYDSPLRAWLKKELIVSTNNQVTKCQESTKSIVCATANKDVLISVGCSHMTCDFCYPDSMKLLLGFH</sequence>